<reference evidence="2" key="1">
    <citation type="submission" date="2013-04" db="EMBL/GenBank/DDBJ databases">
        <title>PCR ribotype and slpA sequence type of Clostridium difficile.</title>
        <authorList>
            <person name="Senoh M."/>
            <person name="Kato H."/>
        </authorList>
    </citation>
    <scope>NUCLEOTIDE SEQUENCE</scope>
    <source>
        <strain evidence="2">JND13-027</strain>
    </source>
</reference>
<feature type="non-terminal residue" evidence="2">
    <location>
        <position position="373"/>
    </location>
</feature>
<gene>
    <name evidence="2" type="primary">slpA</name>
</gene>
<organism evidence="2">
    <name type="scientific">Clostridioides difficile</name>
    <name type="common">Peptoclostridium difficile</name>
    <dbReference type="NCBI Taxonomy" id="1496"/>
    <lineage>
        <taxon>Bacteria</taxon>
        <taxon>Bacillati</taxon>
        <taxon>Bacillota</taxon>
        <taxon>Clostridia</taxon>
        <taxon>Peptostreptococcales</taxon>
        <taxon>Peptostreptococcaceae</taxon>
        <taxon>Clostridioides</taxon>
    </lineage>
</organism>
<evidence type="ECO:0000313" key="2">
    <source>
        <dbReference type="EMBL" id="BAN17383.1"/>
    </source>
</evidence>
<protein>
    <submittedName>
        <fullName evidence="2">Surface layer protein A</fullName>
    </submittedName>
</protein>
<feature type="signal peptide" evidence="1">
    <location>
        <begin position="1"/>
        <end position="24"/>
    </location>
</feature>
<keyword evidence="1" id="KW-0732">Signal</keyword>
<sequence length="373" mass="40039">MNKKNLAMAMAAVTVVGSAAPIFADSTTPSVTNANKYTVVKSKYKNLLDEIKKMVKENDDAIQKYIDDNGGDADAAWTALKDKKELNLITMEIRDDDNKEVVKKSTVRTGGVVNVDYVEDQMKNLKSDRYMDFEITKKSTSTSQKNIYSSGELNRLAASSGAAITTDIENTTAKTLADGGLKSQVVVAGSTASIAATGTTFASYFKVGGVTTDGSKIKVDITVAEPSTGSVLITDEIGTNVAATPTAQQKMKIDTPTITLKEGEQALDFTKPLFDNGTFKGFAPKADIPSQSDEETVSVRVVDAKEETIKATDSDAIKAIAQKYSFEGDDISAVYEEAKSLNDKDKLDGSAYDKDGTYKAVFFAKGKRLQGFS</sequence>
<proteinExistence type="predicted"/>
<dbReference type="AlphaFoldDB" id="N0DU24"/>
<name>N0DU24_CLODI</name>
<dbReference type="EMBL" id="AB819404">
    <property type="protein sequence ID" value="BAN17383.1"/>
    <property type="molecule type" value="Genomic_DNA"/>
</dbReference>
<evidence type="ECO:0000256" key="1">
    <source>
        <dbReference type="SAM" id="SignalP"/>
    </source>
</evidence>
<feature type="chain" id="PRO_5004106869" evidence="1">
    <location>
        <begin position="25"/>
        <end position="373"/>
    </location>
</feature>
<accession>N0DU24</accession>